<dbReference type="AlphaFoldDB" id="A0A5N6X601"/>
<proteinExistence type="predicted"/>
<protein>
    <submittedName>
        <fullName evidence="5">S-adenosyl-L-methionine-dependent methyltransferase</fullName>
    </submittedName>
</protein>
<dbReference type="Proteomes" id="UP000325945">
    <property type="component" value="Unassembled WGS sequence"/>
</dbReference>
<name>A0A5N6X601_9EURO</name>
<dbReference type="PANTHER" id="PTHR43712:SF19">
    <property type="entry name" value="DUAL O-METHYLTRANSFERASE_FAD-DEPENDENT MONOOXYGENASE ELCB"/>
    <property type="match status" value="1"/>
</dbReference>
<dbReference type="Gene3D" id="3.40.50.150">
    <property type="entry name" value="Vaccinia Virus protein VP39"/>
    <property type="match status" value="1"/>
</dbReference>
<evidence type="ECO:0000313" key="6">
    <source>
        <dbReference type="Proteomes" id="UP000325945"/>
    </source>
</evidence>
<dbReference type="CDD" id="cd02440">
    <property type="entry name" value="AdoMet_MTases"/>
    <property type="match status" value="1"/>
</dbReference>
<evidence type="ECO:0000256" key="1">
    <source>
        <dbReference type="ARBA" id="ARBA00022603"/>
    </source>
</evidence>
<dbReference type="InterPro" id="IPR036390">
    <property type="entry name" value="WH_DNA-bd_sf"/>
</dbReference>
<organism evidence="5 6">
    <name type="scientific">Aspergillus sergii</name>
    <dbReference type="NCBI Taxonomy" id="1034303"/>
    <lineage>
        <taxon>Eukaryota</taxon>
        <taxon>Fungi</taxon>
        <taxon>Dikarya</taxon>
        <taxon>Ascomycota</taxon>
        <taxon>Pezizomycotina</taxon>
        <taxon>Eurotiomycetes</taxon>
        <taxon>Eurotiomycetidae</taxon>
        <taxon>Eurotiales</taxon>
        <taxon>Aspergillaceae</taxon>
        <taxon>Aspergillus</taxon>
        <taxon>Aspergillus subgen. Circumdati</taxon>
    </lineage>
</organism>
<dbReference type="PANTHER" id="PTHR43712">
    <property type="entry name" value="PUTATIVE (AFU_ORTHOLOGUE AFUA_4G14580)-RELATED"/>
    <property type="match status" value="1"/>
</dbReference>
<sequence>MENPCEKAEQTRYSPSLLEKLANDILQKSTQISVYLAANHHAQPSFDRDAPITCIPSNAPPEIRKARQDLMEGSLKAFQLAMGPSEYIPNLALGFHYLACLRWLAYFNIFAKVPLQGSLPYEILAEEANVSETQLKAIARMAMTHHLFCETEPNHIAHTATSALFVTHPETHDWAMFMSEKSASCASKILDASVKWPKSLAKNNTAFNVAYDTDKPFFEWLDTQPSEREQFAKYMRMIQQSEGMSLSHLVDGFDWASLGKATVVDVGGSTGAASIALAKSFPDLNFIVQDLPGNTKSGAASLNEPSLAGRILFQEHNFFDIQPFNGADVYLLRMIIHDWQLEDAVKILQQLLPALKKGSRIVIMDIVLPTPGTIPTVQEGLLRARDLTMLQSFNSTERDITEWTALVKKADPSLQIINIVQPVGSIMAVLEIVWEHS</sequence>
<keyword evidence="3" id="KW-0949">S-adenosyl-L-methionine</keyword>
<dbReference type="EMBL" id="ML741795">
    <property type="protein sequence ID" value="KAE8326990.1"/>
    <property type="molecule type" value="Genomic_DNA"/>
</dbReference>
<gene>
    <name evidence="5" type="ORF">BDV39DRAFT_215391</name>
</gene>
<dbReference type="GO" id="GO:0044550">
    <property type="term" value="P:secondary metabolite biosynthetic process"/>
    <property type="evidence" value="ECO:0007669"/>
    <property type="project" value="UniProtKB-ARBA"/>
</dbReference>
<reference evidence="6" key="1">
    <citation type="submission" date="2019-04" db="EMBL/GenBank/DDBJ databases">
        <title>Friends and foes A comparative genomics studyof 23 Aspergillus species from section Flavi.</title>
        <authorList>
            <consortium name="DOE Joint Genome Institute"/>
            <person name="Kjaerbolling I."/>
            <person name="Vesth T."/>
            <person name="Frisvad J.C."/>
            <person name="Nybo J.L."/>
            <person name="Theobald S."/>
            <person name="Kildgaard S."/>
            <person name="Isbrandt T."/>
            <person name="Kuo A."/>
            <person name="Sato A."/>
            <person name="Lyhne E.K."/>
            <person name="Kogle M.E."/>
            <person name="Wiebenga A."/>
            <person name="Kun R.S."/>
            <person name="Lubbers R.J."/>
            <person name="Makela M.R."/>
            <person name="Barry K."/>
            <person name="Chovatia M."/>
            <person name="Clum A."/>
            <person name="Daum C."/>
            <person name="Haridas S."/>
            <person name="He G."/>
            <person name="LaButti K."/>
            <person name="Lipzen A."/>
            <person name="Mondo S."/>
            <person name="Riley R."/>
            <person name="Salamov A."/>
            <person name="Simmons B.A."/>
            <person name="Magnuson J.K."/>
            <person name="Henrissat B."/>
            <person name="Mortensen U.H."/>
            <person name="Larsen T.O."/>
            <person name="Devries R.P."/>
            <person name="Grigoriev I.V."/>
            <person name="Machida M."/>
            <person name="Baker S.E."/>
            <person name="Andersen M.R."/>
        </authorList>
    </citation>
    <scope>NUCLEOTIDE SEQUENCE [LARGE SCALE GENOMIC DNA]</scope>
    <source>
        <strain evidence="6">CBS 130017</strain>
    </source>
</reference>
<dbReference type="SUPFAM" id="SSF46785">
    <property type="entry name" value="Winged helix' DNA-binding domain"/>
    <property type="match status" value="1"/>
</dbReference>
<dbReference type="GO" id="GO:0008171">
    <property type="term" value="F:O-methyltransferase activity"/>
    <property type="evidence" value="ECO:0007669"/>
    <property type="project" value="InterPro"/>
</dbReference>
<feature type="domain" description="O-methyltransferase C-terminal" evidence="4">
    <location>
        <begin position="202"/>
        <end position="410"/>
    </location>
</feature>
<dbReference type="InterPro" id="IPR036388">
    <property type="entry name" value="WH-like_DNA-bd_sf"/>
</dbReference>
<dbReference type="PROSITE" id="PS51683">
    <property type="entry name" value="SAM_OMT_II"/>
    <property type="match status" value="1"/>
</dbReference>
<keyword evidence="1 5" id="KW-0489">Methyltransferase</keyword>
<dbReference type="InterPro" id="IPR016461">
    <property type="entry name" value="COMT-like"/>
</dbReference>
<dbReference type="InterPro" id="IPR001077">
    <property type="entry name" value="COMT_C"/>
</dbReference>
<dbReference type="InterPro" id="IPR029063">
    <property type="entry name" value="SAM-dependent_MTases_sf"/>
</dbReference>
<dbReference type="SUPFAM" id="SSF53335">
    <property type="entry name" value="S-adenosyl-L-methionine-dependent methyltransferases"/>
    <property type="match status" value="1"/>
</dbReference>
<dbReference type="GO" id="GO:0032259">
    <property type="term" value="P:methylation"/>
    <property type="evidence" value="ECO:0007669"/>
    <property type="project" value="UniProtKB-KW"/>
</dbReference>
<evidence type="ECO:0000313" key="5">
    <source>
        <dbReference type="EMBL" id="KAE8326990.1"/>
    </source>
</evidence>
<dbReference type="Gene3D" id="1.10.10.10">
    <property type="entry name" value="Winged helix-like DNA-binding domain superfamily/Winged helix DNA-binding domain"/>
    <property type="match status" value="1"/>
</dbReference>
<evidence type="ECO:0000256" key="3">
    <source>
        <dbReference type="ARBA" id="ARBA00022691"/>
    </source>
</evidence>
<dbReference type="Pfam" id="PF00891">
    <property type="entry name" value="Methyltransf_2"/>
    <property type="match status" value="1"/>
</dbReference>
<evidence type="ECO:0000256" key="2">
    <source>
        <dbReference type="ARBA" id="ARBA00022679"/>
    </source>
</evidence>
<accession>A0A5N6X601</accession>
<evidence type="ECO:0000259" key="4">
    <source>
        <dbReference type="Pfam" id="PF00891"/>
    </source>
</evidence>
<keyword evidence="6" id="KW-1185">Reference proteome</keyword>
<keyword evidence="2 5" id="KW-0808">Transferase</keyword>